<dbReference type="SUPFAM" id="SSF52540">
    <property type="entry name" value="P-loop containing nucleoside triphosphate hydrolases"/>
    <property type="match status" value="1"/>
</dbReference>
<comment type="caution">
    <text evidence="4">The sequence shown here is derived from an EMBL/GenBank/DDBJ whole genome shotgun (WGS) entry which is preliminary data.</text>
</comment>
<dbReference type="InterPro" id="IPR003593">
    <property type="entry name" value="AAA+_ATPase"/>
</dbReference>
<dbReference type="PANTHER" id="PTHR42794">
    <property type="entry name" value="HEMIN IMPORT ATP-BINDING PROTEIN HMUV"/>
    <property type="match status" value="1"/>
</dbReference>
<dbReference type="GO" id="GO:0005524">
    <property type="term" value="F:ATP binding"/>
    <property type="evidence" value="ECO:0007669"/>
    <property type="project" value="UniProtKB-KW"/>
</dbReference>
<evidence type="ECO:0000313" key="4">
    <source>
        <dbReference type="EMBL" id="MBB5320957.1"/>
    </source>
</evidence>
<dbReference type="InterPro" id="IPR003439">
    <property type="entry name" value="ABC_transporter-like_ATP-bd"/>
</dbReference>
<sequence>MSAHSPERRGSRLDVSKLSLRYGMVQVLHQVSLPSILPGTVVALLGPNAAGKSSLLRGIAGLSSTTGEVCLDGVPVGQAGFAERARKIAYVPQTLPAASRLCVFESVLSAAMAGAGPDGRELRVARAAEQVEATLHQLELMPLADRMLAQLSGGQRQRVGLAQALVRKPRVMLLDEPTSALDLYYQLRSLEQVVAETKRSGLISMIALHDINLALRYADTVVVLSNGCVRGVGCPRQVLSPALFAEVYGVSGRVVEFDGVPQAVITGVRAIRD</sequence>
<dbReference type="PROSITE" id="PS50893">
    <property type="entry name" value="ABC_TRANSPORTER_2"/>
    <property type="match status" value="1"/>
</dbReference>
<feature type="domain" description="ABC transporter" evidence="3">
    <location>
        <begin position="13"/>
        <end position="251"/>
    </location>
</feature>
<dbReference type="AlphaFoldDB" id="A0A840UJH2"/>
<organism evidence="4 5">
    <name type="scientific">Marinobacter oulmenensis</name>
    <dbReference type="NCBI Taxonomy" id="643747"/>
    <lineage>
        <taxon>Bacteria</taxon>
        <taxon>Pseudomonadati</taxon>
        <taxon>Pseudomonadota</taxon>
        <taxon>Gammaproteobacteria</taxon>
        <taxon>Pseudomonadales</taxon>
        <taxon>Marinobacteraceae</taxon>
        <taxon>Marinobacter</taxon>
    </lineage>
</organism>
<dbReference type="InterPro" id="IPR017871">
    <property type="entry name" value="ABC_transporter-like_CS"/>
</dbReference>
<name>A0A840UJH2_9GAMM</name>
<evidence type="ECO:0000256" key="2">
    <source>
        <dbReference type="ARBA" id="ARBA00022840"/>
    </source>
</evidence>
<reference evidence="4 5" key="1">
    <citation type="submission" date="2020-08" db="EMBL/GenBank/DDBJ databases">
        <title>Genomic Encyclopedia of Type Strains, Phase IV (KMG-IV): sequencing the most valuable type-strain genomes for metagenomic binning, comparative biology and taxonomic classification.</title>
        <authorList>
            <person name="Goeker M."/>
        </authorList>
    </citation>
    <scope>NUCLEOTIDE SEQUENCE [LARGE SCALE GENOMIC DNA]</scope>
    <source>
        <strain evidence="4 5">DSM 22359</strain>
    </source>
</reference>
<protein>
    <submittedName>
        <fullName evidence="4">Iron complex transport system ATP-binding protein</fullName>
    </submittedName>
</protein>
<dbReference type="Gene3D" id="3.40.50.300">
    <property type="entry name" value="P-loop containing nucleotide triphosphate hydrolases"/>
    <property type="match status" value="1"/>
</dbReference>
<dbReference type="PROSITE" id="PS00211">
    <property type="entry name" value="ABC_TRANSPORTER_1"/>
    <property type="match status" value="1"/>
</dbReference>
<dbReference type="InterPro" id="IPR027417">
    <property type="entry name" value="P-loop_NTPase"/>
</dbReference>
<evidence type="ECO:0000313" key="5">
    <source>
        <dbReference type="Proteomes" id="UP000591735"/>
    </source>
</evidence>
<dbReference type="GO" id="GO:0016887">
    <property type="term" value="F:ATP hydrolysis activity"/>
    <property type="evidence" value="ECO:0007669"/>
    <property type="project" value="InterPro"/>
</dbReference>
<dbReference type="Pfam" id="PF00005">
    <property type="entry name" value="ABC_tran"/>
    <property type="match status" value="1"/>
</dbReference>
<dbReference type="RefSeq" id="WP_183701343.1">
    <property type="nucleotide sequence ID" value="NZ_JACHFE010000003.1"/>
</dbReference>
<keyword evidence="2 4" id="KW-0067">ATP-binding</keyword>
<keyword evidence="1" id="KW-0547">Nucleotide-binding</keyword>
<dbReference type="PANTHER" id="PTHR42794:SF2">
    <property type="entry name" value="ABC TRANSPORTER ATP-BINDING PROTEIN"/>
    <property type="match status" value="1"/>
</dbReference>
<evidence type="ECO:0000256" key="1">
    <source>
        <dbReference type="ARBA" id="ARBA00022741"/>
    </source>
</evidence>
<dbReference type="CDD" id="cd03214">
    <property type="entry name" value="ABC_Iron-Siderophores_B12_Hemin"/>
    <property type="match status" value="1"/>
</dbReference>
<dbReference type="EMBL" id="JACHFE010000003">
    <property type="protein sequence ID" value="MBB5320957.1"/>
    <property type="molecule type" value="Genomic_DNA"/>
</dbReference>
<dbReference type="SMART" id="SM00382">
    <property type="entry name" value="AAA"/>
    <property type="match status" value="1"/>
</dbReference>
<evidence type="ECO:0000259" key="3">
    <source>
        <dbReference type="PROSITE" id="PS50893"/>
    </source>
</evidence>
<gene>
    <name evidence="4" type="ORF">HNR38_001443</name>
</gene>
<accession>A0A840UJH2</accession>
<dbReference type="Proteomes" id="UP000591735">
    <property type="component" value="Unassembled WGS sequence"/>
</dbReference>
<proteinExistence type="predicted"/>
<keyword evidence="5" id="KW-1185">Reference proteome</keyword>